<dbReference type="EMBL" id="BMAC01000012">
    <property type="protein sequence ID" value="GFP79791.1"/>
    <property type="molecule type" value="Genomic_DNA"/>
</dbReference>
<evidence type="ECO:0000313" key="1">
    <source>
        <dbReference type="EMBL" id="GFP79791.1"/>
    </source>
</evidence>
<organism evidence="1 2">
    <name type="scientific">Phtheirospermum japonicum</name>
    <dbReference type="NCBI Taxonomy" id="374723"/>
    <lineage>
        <taxon>Eukaryota</taxon>
        <taxon>Viridiplantae</taxon>
        <taxon>Streptophyta</taxon>
        <taxon>Embryophyta</taxon>
        <taxon>Tracheophyta</taxon>
        <taxon>Spermatophyta</taxon>
        <taxon>Magnoliopsida</taxon>
        <taxon>eudicotyledons</taxon>
        <taxon>Gunneridae</taxon>
        <taxon>Pentapetalae</taxon>
        <taxon>asterids</taxon>
        <taxon>lamiids</taxon>
        <taxon>Lamiales</taxon>
        <taxon>Orobanchaceae</taxon>
        <taxon>Orobanchaceae incertae sedis</taxon>
        <taxon>Phtheirospermum</taxon>
    </lineage>
</organism>
<dbReference type="Proteomes" id="UP000653305">
    <property type="component" value="Unassembled WGS sequence"/>
</dbReference>
<evidence type="ECO:0000313" key="2">
    <source>
        <dbReference type="Proteomes" id="UP000653305"/>
    </source>
</evidence>
<sequence length="456" mass="50830">MGCPEESLTPTSQKTKDFICPLRWDLKKRDIRAVREVEAVASWRIDRSSFWAPNAYLKSLKPSIIIDRSLMDNVPTNLPRDKACQRKAFSPSDEAQSAIDVDKLMPSALSLTLEAHRWADGIVQSDRRRTEKDQKLAVVRRSPCRLWFVACPPAIVMWMLPPSPAVVVLLLPPPPSAVALLLPSSSTIAYRFFSFTGPEREDWQGQGLSRRLRDEKGRRCDIDYFEKFLASVATGAAPDAEGRVRVGPIGAARGAPAQVVGARVTASAVSGAEDHCSDSPVCISVSQESSTPSSAESTPYQWVKYSSAPRYQGGEYRWIKVIGVSLVTLESRSYLYLFTPHSGPHLVSMLRLRLSRSVFSTYRDYRVGHIFKERNKMTGYLFEHSSIAYGLHMFLSAATIGKLQDEEVKGTNPNFEAMPIQFGRNGKRVSVKMRKCREPIGRGRVATTGYEAKDGH</sequence>
<keyword evidence="2" id="KW-1185">Reference proteome</keyword>
<comment type="caution">
    <text evidence="1">The sequence shown here is derived from an EMBL/GenBank/DDBJ whole genome shotgun (WGS) entry which is preliminary data.</text>
</comment>
<reference evidence="1" key="1">
    <citation type="submission" date="2020-07" db="EMBL/GenBank/DDBJ databases">
        <title>Ethylene signaling mediates host invasion by parasitic plants.</title>
        <authorList>
            <person name="Yoshida S."/>
        </authorList>
    </citation>
    <scope>NUCLEOTIDE SEQUENCE</scope>
    <source>
        <strain evidence="1">Okayama</strain>
    </source>
</reference>
<dbReference type="AlphaFoldDB" id="A0A830BCK4"/>
<gene>
    <name evidence="1" type="ORF">PHJA_000122500</name>
</gene>
<proteinExistence type="predicted"/>
<name>A0A830BCK4_9LAMI</name>
<protein>
    <submittedName>
        <fullName evidence="1">Uncharacterized protein</fullName>
    </submittedName>
</protein>
<accession>A0A830BCK4</accession>